<evidence type="ECO:0000313" key="2">
    <source>
        <dbReference type="EMBL" id="MDN5132101.1"/>
    </source>
</evidence>
<dbReference type="SUPFAM" id="SSF53448">
    <property type="entry name" value="Nucleotide-diphospho-sugar transferases"/>
    <property type="match status" value="1"/>
</dbReference>
<reference evidence="2" key="1">
    <citation type="journal article" date="2023" name="Microorganisms">
        <title>Genomic Characterization of Arcobacter butzleri Strains Isolated from Various Sources in Lithuania.</title>
        <authorList>
            <person name="Uljanovas D."/>
            <person name="Golz G."/>
            <person name="Fleischmann S."/>
            <person name="Kudirkiene E."/>
            <person name="Kasetiene N."/>
            <person name="Grineviciene A."/>
            <person name="Tamuleviciene E."/>
            <person name="Aksomaitiene J."/>
            <person name="Alter T."/>
            <person name="Malakauskas M."/>
        </authorList>
    </citation>
    <scope>NUCLEOTIDE SEQUENCE</scope>
    <source>
        <strain evidence="2">H19</strain>
    </source>
</reference>
<dbReference type="Pfam" id="PF00535">
    <property type="entry name" value="Glycos_transf_2"/>
    <property type="match status" value="1"/>
</dbReference>
<proteinExistence type="predicted"/>
<dbReference type="AlphaFoldDB" id="A0AAP4PYD8"/>
<accession>A0AAP4PYD8</accession>
<protein>
    <submittedName>
        <fullName evidence="2">Glycosyltransferase family 2 protein</fullName>
    </submittedName>
</protein>
<dbReference type="Proteomes" id="UP001171508">
    <property type="component" value="Unassembled WGS sequence"/>
</dbReference>
<sequence length="343" mass="39702">MIYELTICIPTYNRGKRALELVNSILPNLKENWSVMVLNNNSVDDTEFYDQIEALSKKHIQLEYIKHKVNCQLCGNFKFGLRYSNAKYILFISDEDFVNFDELGNIVNILNQYPLIGACRTSVTPAKDLKEIMVSTTMPNKFFKAGEEALNKFCFTNNYISGIIYNLENIKKTNMIDILEKNLLSHKAYPHLYFDLLVSSKFDVMMTSKVSVFEGNPVYNHKDASGTKITLFDHIGPYGYGERVNQFFSLRDGIFDAVKLLELNDSNTELIVFLNIYFKLVEKYFYLIGMCNMPAYKRNHIEESLLKESFFYTCTAGVFAYPQVQPFKEVVLEALSAIYKKYK</sequence>
<organism evidence="2 3">
    <name type="scientific">Aliarcobacter butzleri</name>
    <dbReference type="NCBI Taxonomy" id="28197"/>
    <lineage>
        <taxon>Bacteria</taxon>
        <taxon>Pseudomonadati</taxon>
        <taxon>Campylobacterota</taxon>
        <taxon>Epsilonproteobacteria</taxon>
        <taxon>Campylobacterales</taxon>
        <taxon>Arcobacteraceae</taxon>
        <taxon>Aliarcobacter</taxon>
    </lineage>
</organism>
<dbReference type="RefSeq" id="WP_175531007.1">
    <property type="nucleotide sequence ID" value="NZ_JABWGL010000010.1"/>
</dbReference>
<name>A0AAP4PYD8_9BACT</name>
<dbReference type="InterPro" id="IPR001173">
    <property type="entry name" value="Glyco_trans_2-like"/>
</dbReference>
<reference evidence="2" key="2">
    <citation type="submission" date="2023-01" db="EMBL/GenBank/DDBJ databases">
        <authorList>
            <person name="Uljanovas D."/>
        </authorList>
    </citation>
    <scope>NUCLEOTIDE SEQUENCE</scope>
    <source>
        <strain evidence="2">H19</strain>
    </source>
</reference>
<feature type="domain" description="Glycosyltransferase 2-like" evidence="1">
    <location>
        <begin position="6"/>
        <end position="137"/>
    </location>
</feature>
<comment type="caution">
    <text evidence="2">The sequence shown here is derived from an EMBL/GenBank/DDBJ whole genome shotgun (WGS) entry which is preliminary data.</text>
</comment>
<dbReference type="Gene3D" id="3.90.550.10">
    <property type="entry name" value="Spore Coat Polysaccharide Biosynthesis Protein SpsA, Chain A"/>
    <property type="match status" value="1"/>
</dbReference>
<evidence type="ECO:0000313" key="3">
    <source>
        <dbReference type="Proteomes" id="UP001171508"/>
    </source>
</evidence>
<evidence type="ECO:0000259" key="1">
    <source>
        <dbReference type="Pfam" id="PF00535"/>
    </source>
</evidence>
<gene>
    <name evidence="2" type="ORF">PJV92_05130</name>
</gene>
<dbReference type="CDD" id="cd00761">
    <property type="entry name" value="Glyco_tranf_GTA_type"/>
    <property type="match status" value="1"/>
</dbReference>
<dbReference type="InterPro" id="IPR029044">
    <property type="entry name" value="Nucleotide-diphossugar_trans"/>
</dbReference>
<dbReference type="EMBL" id="JAQJJM010000010">
    <property type="protein sequence ID" value="MDN5132101.1"/>
    <property type="molecule type" value="Genomic_DNA"/>
</dbReference>